<gene>
    <name evidence="2" type="ORF">ACK2TP_01160</name>
</gene>
<comment type="caution">
    <text evidence="2">The sequence shown here is derived from an EMBL/GenBank/DDBJ whole genome shotgun (WGS) entry which is preliminary data.</text>
</comment>
<feature type="transmembrane region" description="Helical" evidence="1">
    <location>
        <begin position="257"/>
        <end position="277"/>
    </location>
</feature>
<feature type="transmembrane region" description="Helical" evidence="1">
    <location>
        <begin position="206"/>
        <end position="227"/>
    </location>
</feature>
<name>A0ABW9KFC3_9BACT</name>
<feature type="transmembrane region" description="Helical" evidence="1">
    <location>
        <begin position="283"/>
        <end position="305"/>
    </location>
</feature>
<dbReference type="EMBL" id="JBJYXY010000001">
    <property type="protein sequence ID" value="MFN2974361.1"/>
    <property type="molecule type" value="Genomic_DNA"/>
</dbReference>
<keyword evidence="3" id="KW-1185">Reference proteome</keyword>
<keyword evidence="1" id="KW-0812">Transmembrane</keyword>
<protein>
    <recommendedName>
        <fullName evidence="4">Glycosyltransferase RgtA/B/C/D-like domain-containing protein</fullName>
    </recommendedName>
</protein>
<evidence type="ECO:0008006" key="4">
    <source>
        <dbReference type="Google" id="ProtNLM"/>
    </source>
</evidence>
<feature type="transmembrane region" description="Helical" evidence="1">
    <location>
        <begin position="317"/>
        <end position="333"/>
    </location>
</feature>
<organism evidence="2 3">
    <name type="scientific">Terriglobus aquaticus</name>
    <dbReference type="NCBI Taxonomy" id="940139"/>
    <lineage>
        <taxon>Bacteria</taxon>
        <taxon>Pseudomonadati</taxon>
        <taxon>Acidobacteriota</taxon>
        <taxon>Terriglobia</taxon>
        <taxon>Terriglobales</taxon>
        <taxon>Acidobacteriaceae</taxon>
        <taxon>Terriglobus</taxon>
    </lineage>
</organism>
<evidence type="ECO:0000256" key="1">
    <source>
        <dbReference type="SAM" id="Phobius"/>
    </source>
</evidence>
<evidence type="ECO:0000313" key="3">
    <source>
        <dbReference type="Proteomes" id="UP001634747"/>
    </source>
</evidence>
<reference evidence="2 3" key="1">
    <citation type="submission" date="2024-12" db="EMBL/GenBank/DDBJ databases">
        <authorList>
            <person name="Lee Y."/>
        </authorList>
    </citation>
    <scope>NUCLEOTIDE SEQUENCE [LARGE SCALE GENOMIC DNA]</scope>
    <source>
        <strain evidence="2 3">03SUJ4</strain>
    </source>
</reference>
<feature type="transmembrane region" description="Helical" evidence="1">
    <location>
        <begin position="127"/>
        <end position="145"/>
    </location>
</feature>
<proteinExistence type="predicted"/>
<dbReference type="RefSeq" id="WP_344687234.1">
    <property type="nucleotide sequence ID" value="NZ_BAABBH010000001.1"/>
</dbReference>
<keyword evidence="1" id="KW-1133">Transmembrane helix</keyword>
<dbReference type="Proteomes" id="UP001634747">
    <property type="component" value="Unassembled WGS sequence"/>
</dbReference>
<feature type="transmembrane region" description="Helical" evidence="1">
    <location>
        <begin position="353"/>
        <end position="373"/>
    </location>
</feature>
<feature type="transmembrane region" description="Helical" evidence="1">
    <location>
        <begin position="165"/>
        <end position="194"/>
    </location>
</feature>
<keyword evidence="1" id="KW-0472">Membrane</keyword>
<evidence type="ECO:0000313" key="2">
    <source>
        <dbReference type="EMBL" id="MFN2974361.1"/>
    </source>
</evidence>
<sequence length="526" mass="57120">MIETGLAAVSLVSLLATFAIGSHWPLVGDSVLMHYVVWLTGHGFAPYRDVAEMNLPLTYISEQAAMTVFGAGAAGWRLYDGFLVLAAVACSWHMLRSRGSAAGLFAGALFATVHLQDGIHMAGQRDLLVTVLQVAAGCALLGGGFCDASTSPETRPQLRQFGIAGLFGALSTAAACIKPPAILFPIAVLVWLCVSGRKGVAARRSVAVVAAAILGGCVPVLLCAAYLHHFGATGAFLHDLSGLIAYHASLERRSIGFLLGHMWSPVLPFLLLAALAACTRARIWWMPTDTLFALGAAAGLVSYAIQGKGFPYQRYPFLLWVSLLCGSRLWAVLQDLDIAPNQGSQSTVRPRLSVTATLAALGCAIVLMAVFLMRSSHFSHADPYADLRHDLVARGATPFDRRVQCLDTAGPCIGAMYEARLTQTTGFLYDCYLLDGSKPVVQQQRALLQQEWTERPPQIVVLTDSNCFTGARTFDKYTGWPWMQNTLAEYDVLLERHPVQPLRLWSRPEQPYAYRILQRRGARMPQ</sequence>
<accession>A0ABW9KFC3</accession>